<dbReference type="EMBL" id="CP015772">
    <property type="protein sequence ID" value="ANH80897.1"/>
    <property type="molecule type" value="Genomic_DNA"/>
</dbReference>
<accession>A0A1A9HZR6</accession>
<evidence type="ECO:0000313" key="1">
    <source>
        <dbReference type="EMBL" id="ANH80897.1"/>
    </source>
</evidence>
<keyword evidence="2" id="KW-1185">Reference proteome</keyword>
<name>A0A1A9HZR6_9BACT</name>
<proteinExistence type="predicted"/>
<reference evidence="1 2" key="1">
    <citation type="submission" date="2016-05" db="EMBL/GenBank/DDBJ databases">
        <title>Niabella ginsenosidivorans BS26 whole genome sequencing.</title>
        <authorList>
            <person name="Im W.T."/>
            <person name="Siddiqi M.Z."/>
        </authorList>
    </citation>
    <scope>NUCLEOTIDE SEQUENCE [LARGE SCALE GENOMIC DNA]</scope>
    <source>
        <strain evidence="1 2">BS26</strain>
    </source>
</reference>
<evidence type="ECO:0000313" key="2">
    <source>
        <dbReference type="Proteomes" id="UP000077667"/>
    </source>
</evidence>
<dbReference type="RefSeq" id="WP_067754173.1">
    <property type="nucleotide sequence ID" value="NZ_CP015772.1"/>
</dbReference>
<gene>
    <name evidence="1" type="ORF">A8C56_07810</name>
</gene>
<sequence length="81" mass="8741">MKIVIKSLVTDPGVKAFGKMMGTDHSEPNNELNRIAAGLSSKSGAGLGRPCIKQMAGSHEKKVRLLKMPDSRYRIALPGHL</sequence>
<dbReference type="Proteomes" id="UP000077667">
    <property type="component" value="Chromosome"/>
</dbReference>
<dbReference type="STRING" id="1176587.A8C56_07810"/>
<dbReference type="KEGG" id="nia:A8C56_07810"/>
<dbReference type="AlphaFoldDB" id="A0A1A9HZR6"/>
<protein>
    <submittedName>
        <fullName evidence="1">Uncharacterized protein</fullName>
    </submittedName>
</protein>
<organism evidence="1 2">
    <name type="scientific">Niabella ginsenosidivorans</name>
    <dbReference type="NCBI Taxonomy" id="1176587"/>
    <lineage>
        <taxon>Bacteria</taxon>
        <taxon>Pseudomonadati</taxon>
        <taxon>Bacteroidota</taxon>
        <taxon>Chitinophagia</taxon>
        <taxon>Chitinophagales</taxon>
        <taxon>Chitinophagaceae</taxon>
        <taxon>Niabella</taxon>
    </lineage>
</organism>